<dbReference type="OrthoDB" id="2666703at2"/>
<name>A0A3S0BNR6_9BACL</name>
<feature type="compositionally biased region" description="Acidic residues" evidence="1">
    <location>
        <begin position="71"/>
        <end position="88"/>
    </location>
</feature>
<evidence type="ECO:0000313" key="2">
    <source>
        <dbReference type="EMBL" id="RTE10657.1"/>
    </source>
</evidence>
<accession>A0A3S0BNR6</accession>
<reference evidence="2 3" key="1">
    <citation type="submission" date="2018-12" db="EMBL/GenBank/DDBJ databases">
        <title>Bacillus ochoae sp. nov., Paenibacillus whitsoniae sp. nov., Paenibacillus spiritus sp. nov. Isolated from the Mars Exploration Rover during spacecraft assembly.</title>
        <authorList>
            <person name="Seuylemezian A."/>
            <person name="Vaishampayan P."/>
        </authorList>
    </citation>
    <scope>NUCLEOTIDE SEQUENCE [LARGE SCALE GENOMIC DNA]</scope>
    <source>
        <strain evidence="2 3">MER 54</strain>
    </source>
</reference>
<proteinExistence type="predicted"/>
<feature type="region of interest" description="Disordered" evidence="1">
    <location>
        <begin position="43"/>
        <end position="88"/>
    </location>
</feature>
<evidence type="ECO:0000256" key="1">
    <source>
        <dbReference type="SAM" id="MobiDB-lite"/>
    </source>
</evidence>
<protein>
    <submittedName>
        <fullName evidence="2">Uncharacterized protein</fullName>
    </submittedName>
</protein>
<dbReference type="RefSeq" id="WP_126140120.1">
    <property type="nucleotide sequence ID" value="NZ_RXHU01000015.1"/>
</dbReference>
<evidence type="ECO:0000313" key="3">
    <source>
        <dbReference type="Proteomes" id="UP000276128"/>
    </source>
</evidence>
<dbReference type="EMBL" id="RXHU01000015">
    <property type="protein sequence ID" value="RTE10657.1"/>
    <property type="molecule type" value="Genomic_DNA"/>
</dbReference>
<sequence>MAANEIKRVQALLNHAQQLAGSSKGIDERVKSLSSRLEALKQLQDGQATETETAAASEEAGAVEEAKEEAAGAEEAAETAEASAEESA</sequence>
<feature type="compositionally biased region" description="Low complexity" evidence="1">
    <location>
        <begin position="48"/>
        <end position="60"/>
    </location>
</feature>
<comment type="caution">
    <text evidence="2">The sequence shown here is derived from an EMBL/GenBank/DDBJ whole genome shotgun (WGS) entry which is preliminary data.</text>
</comment>
<dbReference type="Proteomes" id="UP000276128">
    <property type="component" value="Unassembled WGS sequence"/>
</dbReference>
<gene>
    <name evidence="2" type="ORF">EJQ19_05130</name>
</gene>
<dbReference type="AlphaFoldDB" id="A0A3S0BNR6"/>
<organism evidence="2 3">
    <name type="scientific">Paenibacillus whitsoniae</name>
    <dbReference type="NCBI Taxonomy" id="2496558"/>
    <lineage>
        <taxon>Bacteria</taxon>
        <taxon>Bacillati</taxon>
        <taxon>Bacillota</taxon>
        <taxon>Bacilli</taxon>
        <taxon>Bacillales</taxon>
        <taxon>Paenibacillaceae</taxon>
        <taxon>Paenibacillus</taxon>
    </lineage>
</organism>
<keyword evidence="3" id="KW-1185">Reference proteome</keyword>